<dbReference type="AlphaFoldDB" id="A0A182UGV8"/>
<protein>
    <submittedName>
        <fullName evidence="1">Uncharacterized protein</fullName>
    </submittedName>
</protein>
<dbReference type="STRING" id="34690.A0A182UGV8"/>
<accession>A0A182UGV8</accession>
<dbReference type="Pfam" id="PF07165">
    <property type="entry name" value="DUF1397"/>
    <property type="match status" value="1"/>
</dbReference>
<evidence type="ECO:0000313" key="1">
    <source>
        <dbReference type="EnsemblMetazoa" id="AMEC020171-PA"/>
    </source>
</evidence>
<proteinExistence type="predicted"/>
<dbReference type="InterPro" id="IPR009832">
    <property type="entry name" value="DUF1397"/>
</dbReference>
<reference evidence="2" key="1">
    <citation type="submission" date="2014-01" db="EMBL/GenBank/DDBJ databases">
        <title>The Genome Sequence of Anopheles melas CM1001059_A (V2).</title>
        <authorList>
            <consortium name="The Broad Institute Genomics Platform"/>
            <person name="Neafsey D.E."/>
            <person name="Besansky N."/>
            <person name="Howell P."/>
            <person name="Walton C."/>
            <person name="Young S.K."/>
            <person name="Zeng Q."/>
            <person name="Gargeya S."/>
            <person name="Fitzgerald M."/>
            <person name="Haas B."/>
            <person name="Abouelleil A."/>
            <person name="Allen A.W."/>
            <person name="Alvarado L."/>
            <person name="Arachchi H.M."/>
            <person name="Berlin A.M."/>
            <person name="Chapman S.B."/>
            <person name="Gainer-Dewar J."/>
            <person name="Goldberg J."/>
            <person name="Griggs A."/>
            <person name="Gujja S."/>
            <person name="Hansen M."/>
            <person name="Howarth C."/>
            <person name="Imamovic A."/>
            <person name="Ireland A."/>
            <person name="Larimer J."/>
            <person name="McCowan C."/>
            <person name="Murphy C."/>
            <person name="Pearson M."/>
            <person name="Poon T.W."/>
            <person name="Priest M."/>
            <person name="Roberts A."/>
            <person name="Saif S."/>
            <person name="Shea T."/>
            <person name="Sisk P."/>
            <person name="Sykes S."/>
            <person name="Wortman J."/>
            <person name="Nusbaum C."/>
            <person name="Birren B."/>
        </authorList>
    </citation>
    <scope>NUCLEOTIDE SEQUENCE [LARGE SCALE GENOMIC DNA]</scope>
    <source>
        <strain evidence="2">CM1001059</strain>
    </source>
</reference>
<dbReference type="PANTHER" id="PTHR20997">
    <property type="entry name" value="EG:BACR42I17.2 PROTEIN-RELATED"/>
    <property type="match status" value="1"/>
</dbReference>
<dbReference type="EnsemblMetazoa" id="AMEC020171-RA">
    <property type="protein sequence ID" value="AMEC020171-PA"/>
    <property type="gene ID" value="AMEC020171"/>
</dbReference>
<sequence>MSSGRKTLRRVSGLHPSLHGTGQFGLSSHQGRLVAFASPRFARDADSSSEESAETGEILKELQELCRNNSGSEAAFVMLMESAQTTFTCFVGAIDLDAFMSDLYTLSNETRSTFFPRYCPQLRTAYKCTDKLLNDFRPCLEEDDFTIVQALSGIIPDAVDLMCKNEGEILFKLEEPKYADCVAKIGDNFNECINTFLNGTDDWDISHLNQDQCNTLTGFRQCVESKLSICKAPELISVYDLFHNTLFRMTPCRNYVDVPKVVVLDNNELNEV</sequence>
<name>A0A182UGV8_9DIPT</name>
<organism evidence="1 2">
    <name type="scientific">Anopheles melas</name>
    <dbReference type="NCBI Taxonomy" id="34690"/>
    <lineage>
        <taxon>Eukaryota</taxon>
        <taxon>Metazoa</taxon>
        <taxon>Ecdysozoa</taxon>
        <taxon>Arthropoda</taxon>
        <taxon>Hexapoda</taxon>
        <taxon>Insecta</taxon>
        <taxon>Pterygota</taxon>
        <taxon>Neoptera</taxon>
        <taxon>Endopterygota</taxon>
        <taxon>Diptera</taxon>
        <taxon>Nematocera</taxon>
        <taxon>Culicoidea</taxon>
        <taxon>Culicidae</taxon>
        <taxon>Anophelinae</taxon>
        <taxon>Anopheles</taxon>
    </lineage>
</organism>
<dbReference type="PANTHER" id="PTHR20997:SF2">
    <property type="entry name" value="EG:BACR42I17.2 PROTEIN-RELATED"/>
    <property type="match status" value="1"/>
</dbReference>
<dbReference type="VEuPathDB" id="VectorBase:AMEC020171"/>
<keyword evidence="2" id="KW-1185">Reference proteome</keyword>
<reference evidence="1" key="2">
    <citation type="submission" date="2020-05" db="UniProtKB">
        <authorList>
            <consortium name="EnsemblMetazoa"/>
        </authorList>
    </citation>
    <scope>IDENTIFICATION</scope>
    <source>
        <strain evidence="1">CM1001059</strain>
    </source>
</reference>
<evidence type="ECO:0000313" key="2">
    <source>
        <dbReference type="Proteomes" id="UP000075902"/>
    </source>
</evidence>
<dbReference type="Proteomes" id="UP000075902">
    <property type="component" value="Unassembled WGS sequence"/>
</dbReference>